<keyword evidence="5" id="KW-0067">ATP-binding</keyword>
<dbReference type="InterPro" id="IPR051681">
    <property type="entry name" value="Ser/Thr_Kinases-Pseudokinases"/>
</dbReference>
<keyword evidence="4" id="KW-0418">Kinase</keyword>
<evidence type="ECO:0000256" key="6">
    <source>
        <dbReference type="SAM" id="MobiDB-lite"/>
    </source>
</evidence>
<evidence type="ECO:0000256" key="1">
    <source>
        <dbReference type="ARBA" id="ARBA00008171"/>
    </source>
</evidence>
<feature type="region of interest" description="Disordered" evidence="6">
    <location>
        <begin position="190"/>
        <end position="211"/>
    </location>
</feature>
<dbReference type="Gene3D" id="1.10.510.10">
    <property type="entry name" value="Transferase(Phosphotransferase) domain 1"/>
    <property type="match status" value="1"/>
</dbReference>
<dbReference type="PANTHER" id="PTHR44329">
    <property type="entry name" value="SERINE/THREONINE-PROTEIN KINASE TNNI3K-RELATED"/>
    <property type="match status" value="1"/>
</dbReference>
<dbReference type="InterPro" id="IPR006073">
    <property type="entry name" value="GTP-bd"/>
</dbReference>
<evidence type="ECO:0000256" key="5">
    <source>
        <dbReference type="ARBA" id="ARBA00022840"/>
    </source>
</evidence>
<dbReference type="CDD" id="cd00882">
    <property type="entry name" value="Ras_like_GTPase"/>
    <property type="match status" value="1"/>
</dbReference>
<evidence type="ECO:0000313" key="8">
    <source>
        <dbReference type="EMBL" id="KIJ09636.1"/>
    </source>
</evidence>
<evidence type="ECO:0000256" key="4">
    <source>
        <dbReference type="ARBA" id="ARBA00022777"/>
    </source>
</evidence>
<dbReference type="Pfam" id="PF01926">
    <property type="entry name" value="MMR_HSR1"/>
    <property type="match status" value="1"/>
</dbReference>
<proteinExistence type="inferred from homology"/>
<evidence type="ECO:0000256" key="3">
    <source>
        <dbReference type="ARBA" id="ARBA00022741"/>
    </source>
</evidence>
<dbReference type="AlphaFoldDB" id="A0A0C9TR69"/>
<dbReference type="InterPro" id="IPR011009">
    <property type="entry name" value="Kinase-like_dom_sf"/>
</dbReference>
<dbReference type="PANTHER" id="PTHR44329:SF288">
    <property type="entry name" value="MITOGEN-ACTIVATED PROTEIN KINASE KINASE KINASE 20"/>
    <property type="match status" value="1"/>
</dbReference>
<dbReference type="Proteomes" id="UP000053647">
    <property type="component" value="Unassembled WGS sequence"/>
</dbReference>
<dbReference type="InterPro" id="IPR000719">
    <property type="entry name" value="Prot_kinase_dom"/>
</dbReference>
<organism evidence="8 9">
    <name type="scientific">Paxillus involutus ATCC 200175</name>
    <dbReference type="NCBI Taxonomy" id="664439"/>
    <lineage>
        <taxon>Eukaryota</taxon>
        <taxon>Fungi</taxon>
        <taxon>Dikarya</taxon>
        <taxon>Basidiomycota</taxon>
        <taxon>Agaricomycotina</taxon>
        <taxon>Agaricomycetes</taxon>
        <taxon>Agaricomycetidae</taxon>
        <taxon>Boletales</taxon>
        <taxon>Paxilineae</taxon>
        <taxon>Paxillaceae</taxon>
        <taxon>Paxillus</taxon>
    </lineage>
</organism>
<dbReference type="SUPFAM" id="SSF56112">
    <property type="entry name" value="Protein kinase-like (PK-like)"/>
    <property type="match status" value="1"/>
</dbReference>
<dbReference type="SUPFAM" id="SSF52540">
    <property type="entry name" value="P-loop containing nucleoside triphosphate hydrolases"/>
    <property type="match status" value="1"/>
</dbReference>
<dbReference type="OrthoDB" id="10261027at2759"/>
<feature type="domain" description="Protein kinase" evidence="7">
    <location>
        <begin position="345"/>
        <end position="620"/>
    </location>
</feature>
<dbReference type="InterPro" id="IPR027417">
    <property type="entry name" value="P-loop_NTPase"/>
</dbReference>
<accession>A0A0C9TR69</accession>
<dbReference type="PROSITE" id="PS50011">
    <property type="entry name" value="PROTEIN_KINASE_DOM"/>
    <property type="match status" value="1"/>
</dbReference>
<dbReference type="GO" id="GO:0004674">
    <property type="term" value="F:protein serine/threonine kinase activity"/>
    <property type="evidence" value="ECO:0007669"/>
    <property type="project" value="TreeGrafter"/>
</dbReference>
<dbReference type="GO" id="GO:0005524">
    <property type="term" value="F:ATP binding"/>
    <property type="evidence" value="ECO:0007669"/>
    <property type="project" value="UniProtKB-KW"/>
</dbReference>
<name>A0A0C9TR69_PAXIN</name>
<dbReference type="GO" id="GO:0005525">
    <property type="term" value="F:GTP binding"/>
    <property type="evidence" value="ECO:0007669"/>
    <property type="project" value="InterPro"/>
</dbReference>
<feature type="compositionally biased region" description="Low complexity" evidence="6">
    <location>
        <begin position="301"/>
        <end position="323"/>
    </location>
</feature>
<feature type="compositionally biased region" description="Polar residues" evidence="6">
    <location>
        <begin position="192"/>
        <end position="209"/>
    </location>
</feature>
<dbReference type="HOGENOM" id="CLU_031564_0_0_1"/>
<keyword evidence="9" id="KW-1185">Reference proteome</keyword>
<gene>
    <name evidence="8" type="ORF">PAXINDRAFT_17269</name>
</gene>
<dbReference type="EMBL" id="KN819445">
    <property type="protein sequence ID" value="KIJ09636.1"/>
    <property type="molecule type" value="Genomic_DNA"/>
</dbReference>
<dbReference type="InterPro" id="IPR001245">
    <property type="entry name" value="Ser-Thr/Tyr_kinase_cat_dom"/>
</dbReference>
<keyword evidence="3" id="KW-0547">Nucleotide-binding</keyword>
<evidence type="ECO:0000256" key="2">
    <source>
        <dbReference type="ARBA" id="ARBA00022679"/>
    </source>
</evidence>
<comment type="similarity">
    <text evidence="1">Belongs to the protein kinase superfamily. TKL Ser/Thr protein kinase family. ROCO subfamily.</text>
</comment>
<reference evidence="9" key="2">
    <citation type="submission" date="2015-01" db="EMBL/GenBank/DDBJ databases">
        <title>Evolutionary Origins and Diversification of the Mycorrhizal Mutualists.</title>
        <authorList>
            <consortium name="DOE Joint Genome Institute"/>
            <consortium name="Mycorrhizal Genomics Consortium"/>
            <person name="Kohler A."/>
            <person name="Kuo A."/>
            <person name="Nagy L.G."/>
            <person name="Floudas D."/>
            <person name="Copeland A."/>
            <person name="Barry K.W."/>
            <person name="Cichocki N."/>
            <person name="Veneault-Fourrey C."/>
            <person name="LaButti K."/>
            <person name="Lindquist E.A."/>
            <person name="Lipzen A."/>
            <person name="Lundell T."/>
            <person name="Morin E."/>
            <person name="Murat C."/>
            <person name="Riley R."/>
            <person name="Ohm R."/>
            <person name="Sun H."/>
            <person name="Tunlid A."/>
            <person name="Henrissat B."/>
            <person name="Grigoriev I.V."/>
            <person name="Hibbett D.S."/>
            <person name="Martin F."/>
        </authorList>
    </citation>
    <scope>NUCLEOTIDE SEQUENCE [LARGE SCALE GENOMIC DNA]</scope>
    <source>
        <strain evidence="9">ATCC 200175</strain>
    </source>
</reference>
<evidence type="ECO:0000259" key="7">
    <source>
        <dbReference type="PROSITE" id="PS50011"/>
    </source>
</evidence>
<dbReference type="Gene3D" id="3.40.50.300">
    <property type="entry name" value="P-loop containing nucleotide triphosphate hydrolases"/>
    <property type="match status" value="1"/>
</dbReference>
<keyword evidence="2" id="KW-0808">Transferase</keyword>
<protein>
    <recommendedName>
        <fullName evidence="7">Protein kinase domain-containing protein</fullName>
    </recommendedName>
</protein>
<evidence type="ECO:0000313" key="9">
    <source>
        <dbReference type="Proteomes" id="UP000053647"/>
    </source>
</evidence>
<feature type="region of interest" description="Disordered" evidence="6">
    <location>
        <begin position="301"/>
        <end position="332"/>
    </location>
</feature>
<sequence>MLSVNKLTPPKSSPPRGRPRNIVFFGQSGVGKSSTINLIAGSRVAHTSNSVQPCTIVSVCHKIAIGNEVFNLWDTHALSSEKSEEKLKKFLQERHQKCEIDLLVYCIHGGNKALLKNYNTFCLTTRRLAVPVVIVVTNLERYKNMEDWWKRNGSDLQSRGMEFDGHACITALPDDPRRTESEMTLRDLITRKYSSSPGTSPYVDSSTIATPPGKSKIAKLLGKFTPNRGAKQSHAGERSDSGANGVVHQAPMPTGPSYHTAYERIPQHSQPTRPVDEPAPQVNHPAPSIITDHTRDTLLSQSDSTSHLHSTLSSSSATSCSSRSESHPQTLLEGRYEDLTAVVKRREQYASRSGGFGDIWECDLTIEGIPRKVAVKAVKAQRTGTQNLAAQEKKLRRELNVWARLQDKNVVELLGVVSGFGVLPSIVCPWFSNGSLYSYLPKHEAMNLSVRQGLLFDIASGLRYLHSRDIVHGDLHGGNVLVDEHGRACLTDFGLSVIIQEFPGTSYLKSGICGALRYADPALVRQVHAEGRVVYPTKPSDVYSFGGLTLYVLTGKQPYDDIKEFMLPTTISSGDRPLLPVDDGGISSQHKSLIQRCWSLEETTRPSAEAIVTSLQEMSV</sequence>
<dbReference type="Pfam" id="PF07714">
    <property type="entry name" value="PK_Tyr_Ser-Thr"/>
    <property type="match status" value="1"/>
</dbReference>
<feature type="region of interest" description="Disordered" evidence="6">
    <location>
        <begin position="226"/>
        <end position="289"/>
    </location>
</feature>
<reference evidence="8 9" key="1">
    <citation type="submission" date="2014-06" db="EMBL/GenBank/DDBJ databases">
        <authorList>
            <consortium name="DOE Joint Genome Institute"/>
            <person name="Kuo A."/>
            <person name="Kohler A."/>
            <person name="Nagy L.G."/>
            <person name="Floudas D."/>
            <person name="Copeland A."/>
            <person name="Barry K.W."/>
            <person name="Cichocki N."/>
            <person name="Veneault-Fourrey C."/>
            <person name="LaButti K."/>
            <person name="Lindquist E.A."/>
            <person name="Lipzen A."/>
            <person name="Lundell T."/>
            <person name="Morin E."/>
            <person name="Murat C."/>
            <person name="Sun H."/>
            <person name="Tunlid A."/>
            <person name="Henrissat B."/>
            <person name="Grigoriev I.V."/>
            <person name="Hibbett D.S."/>
            <person name="Martin F."/>
            <person name="Nordberg H.P."/>
            <person name="Cantor M.N."/>
            <person name="Hua S.X."/>
        </authorList>
    </citation>
    <scope>NUCLEOTIDE SEQUENCE [LARGE SCALE GENOMIC DNA]</scope>
    <source>
        <strain evidence="8 9">ATCC 200175</strain>
    </source>
</reference>